<evidence type="ECO:0000313" key="6">
    <source>
        <dbReference type="EMBL" id="MDR6938817.1"/>
    </source>
</evidence>
<dbReference type="Pfam" id="PF05639">
    <property type="entry name" value="Pup"/>
    <property type="match status" value="1"/>
</dbReference>
<accession>A0ABU1T0D3</accession>
<dbReference type="NCBIfam" id="TIGR03687">
    <property type="entry name" value="pupylate_cterm"/>
    <property type="match status" value="1"/>
</dbReference>
<evidence type="ECO:0000313" key="7">
    <source>
        <dbReference type="Proteomes" id="UP001266099"/>
    </source>
</evidence>
<evidence type="ECO:0000256" key="3">
    <source>
        <dbReference type="ARBA" id="ARBA00016748"/>
    </source>
</evidence>
<proteinExistence type="inferred from homology"/>
<name>A0ABU1T0D3_9ACTO</name>
<evidence type="ECO:0000256" key="1">
    <source>
        <dbReference type="ARBA" id="ARBA00004707"/>
    </source>
</evidence>
<comment type="similarity">
    <text evidence="2">Belongs to the prokaryotic ubiquitin-like protein family.</text>
</comment>
<gene>
    <name evidence="6" type="ORF">J2S36_000360</name>
</gene>
<feature type="compositionally biased region" description="Polar residues" evidence="5">
    <location>
        <begin position="7"/>
        <end position="17"/>
    </location>
</feature>
<feature type="region of interest" description="Disordered" evidence="5">
    <location>
        <begin position="1"/>
        <end position="26"/>
    </location>
</feature>
<evidence type="ECO:0000256" key="4">
    <source>
        <dbReference type="ARBA" id="ARBA00032321"/>
    </source>
</evidence>
<comment type="caution">
    <text evidence="6">The sequence shown here is derived from an EMBL/GenBank/DDBJ whole genome shotgun (WGS) entry which is preliminary data.</text>
</comment>
<organism evidence="6 7">
    <name type="scientific">Arcanobacterium hippocoleae</name>
    <dbReference type="NCBI Taxonomy" id="149017"/>
    <lineage>
        <taxon>Bacteria</taxon>
        <taxon>Bacillati</taxon>
        <taxon>Actinomycetota</taxon>
        <taxon>Actinomycetes</taxon>
        <taxon>Actinomycetales</taxon>
        <taxon>Actinomycetaceae</taxon>
        <taxon>Arcanobacterium</taxon>
    </lineage>
</organism>
<evidence type="ECO:0000256" key="2">
    <source>
        <dbReference type="ARBA" id="ARBA00010616"/>
    </source>
</evidence>
<dbReference type="Proteomes" id="UP001266099">
    <property type="component" value="Unassembled WGS sequence"/>
</dbReference>
<keyword evidence="7" id="KW-1185">Reference proteome</keyword>
<reference evidence="6 7" key="1">
    <citation type="submission" date="2023-07" db="EMBL/GenBank/DDBJ databases">
        <title>Sequencing the genomes of 1000 actinobacteria strains.</title>
        <authorList>
            <person name="Klenk H.-P."/>
        </authorList>
    </citation>
    <scope>NUCLEOTIDE SEQUENCE [LARGE SCALE GENOMIC DNA]</scope>
    <source>
        <strain evidence="6 7">DSM 15539</strain>
    </source>
</reference>
<dbReference type="EMBL" id="JAVDUJ010000001">
    <property type="protein sequence ID" value="MDR6938817.1"/>
    <property type="molecule type" value="Genomic_DNA"/>
</dbReference>
<dbReference type="InterPro" id="IPR008515">
    <property type="entry name" value="Ubiquitin-like_Pup"/>
</dbReference>
<evidence type="ECO:0000256" key="5">
    <source>
        <dbReference type="SAM" id="MobiDB-lite"/>
    </source>
</evidence>
<sequence>MAERIYQQVQKSSQNEVTPAVLPSAGTQDNEFNVADLLADIDSLLETNAESFVQGFVQKGGQ</sequence>
<dbReference type="RefSeq" id="WP_309954926.1">
    <property type="nucleotide sequence ID" value="NZ_CP136414.1"/>
</dbReference>
<comment type="pathway">
    <text evidence="1">Protein degradation; proteasomal Pup-dependent pathway.</text>
</comment>
<protein>
    <recommendedName>
        <fullName evidence="3">Prokaryotic ubiquitin-like protein Pup</fullName>
    </recommendedName>
    <alternativeName>
        <fullName evidence="4">Bacterial ubiquitin-like modifier</fullName>
    </alternativeName>
</protein>